<dbReference type="GO" id="GO:0008168">
    <property type="term" value="F:methyltransferase activity"/>
    <property type="evidence" value="ECO:0007669"/>
    <property type="project" value="UniProtKB-KW"/>
</dbReference>
<reference evidence="2" key="1">
    <citation type="submission" date="2013-10" db="EMBL/GenBank/DDBJ databases">
        <title>Genomic analysis of the causative agents of coccidiosis in chickens.</title>
        <authorList>
            <person name="Reid A.J."/>
            <person name="Blake D."/>
            <person name="Billington K."/>
            <person name="Browne H."/>
            <person name="Dunn M."/>
            <person name="Hung S."/>
            <person name="Kawahara F."/>
            <person name="Miranda-Saavedra D."/>
            <person name="Mourier T."/>
            <person name="Nagra H."/>
            <person name="Otto T.D."/>
            <person name="Rawlings N."/>
            <person name="Sanchez A."/>
            <person name="Sanders M."/>
            <person name="Subramaniam C."/>
            <person name="Tay Y."/>
            <person name="Dear P."/>
            <person name="Doerig C."/>
            <person name="Gruber A."/>
            <person name="Parkinson J."/>
            <person name="Shirley M."/>
            <person name="Wan K.L."/>
            <person name="Berriman M."/>
            <person name="Tomley F."/>
            <person name="Pain A."/>
        </authorList>
    </citation>
    <scope>NUCLEOTIDE SEQUENCE [LARGE SCALE GENOMIC DNA]</scope>
    <source>
        <strain evidence="2">Houghton</strain>
    </source>
</reference>
<reference evidence="2" key="2">
    <citation type="submission" date="2013-10" db="EMBL/GenBank/DDBJ databases">
        <authorList>
            <person name="Aslett M."/>
        </authorList>
    </citation>
    <scope>NUCLEOTIDE SEQUENCE [LARGE SCALE GENOMIC DNA]</scope>
    <source>
        <strain evidence="2">Houghton</strain>
    </source>
</reference>
<protein>
    <submittedName>
        <fullName evidence="2">Trm1p. N2,N2-dimethylguanosine tRNA methyltransferase, related</fullName>
    </submittedName>
</protein>
<dbReference type="Proteomes" id="UP000030750">
    <property type="component" value="Unassembled WGS sequence"/>
</dbReference>
<dbReference type="AlphaFoldDB" id="U6LFN0"/>
<name>U6LFN0_9EIME</name>
<evidence type="ECO:0000313" key="3">
    <source>
        <dbReference type="Proteomes" id="UP000030750"/>
    </source>
</evidence>
<evidence type="ECO:0000256" key="1">
    <source>
        <dbReference type="SAM" id="MobiDB-lite"/>
    </source>
</evidence>
<feature type="region of interest" description="Disordered" evidence="1">
    <location>
        <begin position="48"/>
        <end position="133"/>
    </location>
</feature>
<keyword evidence="3" id="KW-1185">Reference proteome</keyword>
<keyword evidence="2" id="KW-0808">Transferase</keyword>
<gene>
    <name evidence="2" type="ORF">EBH_0082480</name>
</gene>
<evidence type="ECO:0000313" key="2">
    <source>
        <dbReference type="EMBL" id="CDJ49207.1"/>
    </source>
</evidence>
<dbReference type="VEuPathDB" id="ToxoDB:EBH_0082480"/>
<keyword evidence="2" id="KW-0489">Methyltransferase</keyword>
<organism evidence="2 3">
    <name type="scientific">Eimeria brunetti</name>
    <dbReference type="NCBI Taxonomy" id="51314"/>
    <lineage>
        <taxon>Eukaryota</taxon>
        <taxon>Sar</taxon>
        <taxon>Alveolata</taxon>
        <taxon>Apicomplexa</taxon>
        <taxon>Conoidasida</taxon>
        <taxon>Coccidia</taxon>
        <taxon>Eucoccidiorida</taxon>
        <taxon>Eimeriorina</taxon>
        <taxon>Eimeriidae</taxon>
        <taxon>Eimeria</taxon>
    </lineage>
</organism>
<accession>U6LFN0</accession>
<dbReference type="GO" id="GO:0032259">
    <property type="term" value="P:methylation"/>
    <property type="evidence" value="ECO:0007669"/>
    <property type="project" value="UniProtKB-KW"/>
</dbReference>
<proteinExistence type="predicted"/>
<dbReference type="EMBL" id="HG711529">
    <property type="protein sequence ID" value="CDJ49207.1"/>
    <property type="molecule type" value="Genomic_DNA"/>
</dbReference>
<dbReference type="OrthoDB" id="6349953at2759"/>
<sequence>MCSHFHRDPQAVKTNAPAAVVFDLLRAHAAKHPPANIHKFPVLTKPIQTKGIDLSPPSAEEVKRHPSKHIPRWLPNPTPHWGPKSRAGKRRVSVDKGEGPSSTKRQKETQEETQVSPVSKETVGGPPDKNPLL</sequence>